<accession>G0TTE3</accession>
<keyword evidence="8" id="KW-0413">Isomerase</keyword>
<evidence type="ECO:0000256" key="3">
    <source>
        <dbReference type="ARBA" id="ARBA00022692"/>
    </source>
</evidence>
<comment type="similarity">
    <text evidence="2 7">Belongs to the ERG2 family.</text>
</comment>
<keyword evidence="4" id="KW-0256">Endoplasmic reticulum</keyword>
<keyword evidence="5" id="KW-1133">Transmembrane helix</keyword>
<name>G0TTE3_TRYVY</name>
<dbReference type="PANTHER" id="PTHR10868">
    <property type="entry name" value="SIGMA 1-TYPE OPIOID RECEPTOR-RELATED"/>
    <property type="match status" value="1"/>
</dbReference>
<organism evidence="8">
    <name type="scientific">Trypanosoma vivax (strain Y486)</name>
    <dbReference type="NCBI Taxonomy" id="1055687"/>
    <lineage>
        <taxon>Eukaryota</taxon>
        <taxon>Discoba</taxon>
        <taxon>Euglenozoa</taxon>
        <taxon>Kinetoplastea</taxon>
        <taxon>Metakinetoplastina</taxon>
        <taxon>Trypanosomatida</taxon>
        <taxon>Trypanosomatidae</taxon>
        <taxon>Trypanosoma</taxon>
        <taxon>Duttonella</taxon>
    </lineage>
</organism>
<dbReference type="GO" id="GO:0016853">
    <property type="term" value="F:isomerase activity"/>
    <property type="evidence" value="ECO:0007669"/>
    <property type="project" value="UniProtKB-KW"/>
</dbReference>
<dbReference type="PANTHER" id="PTHR10868:SF1">
    <property type="entry name" value="SIGMA NON-OPIOID INTRACELLULAR RECEPTOR 1"/>
    <property type="match status" value="1"/>
</dbReference>
<gene>
    <name evidence="8" type="ORF">TVY486_0304000</name>
</gene>
<dbReference type="InterPro" id="IPR006716">
    <property type="entry name" value="ERG2_sigma1_rcpt-like"/>
</dbReference>
<comment type="subcellular location">
    <subcellularLocation>
        <location evidence="1">Endoplasmic reticulum membrane</location>
    </subcellularLocation>
</comment>
<keyword evidence="3" id="KW-0812">Transmembrane</keyword>
<proteinExistence type="inferred from homology"/>
<dbReference type="Pfam" id="PF04622">
    <property type="entry name" value="ERG2_Sigma1R"/>
    <property type="match status" value="1"/>
</dbReference>
<keyword evidence="6" id="KW-0472">Membrane</keyword>
<evidence type="ECO:0000256" key="1">
    <source>
        <dbReference type="ARBA" id="ARBA00004586"/>
    </source>
</evidence>
<evidence type="ECO:0000256" key="6">
    <source>
        <dbReference type="ARBA" id="ARBA00023136"/>
    </source>
</evidence>
<dbReference type="EMBL" id="HE573019">
    <property type="protein sequence ID" value="CCC47224.1"/>
    <property type="molecule type" value="Genomic_DNA"/>
</dbReference>
<evidence type="ECO:0000256" key="4">
    <source>
        <dbReference type="ARBA" id="ARBA00022824"/>
    </source>
</evidence>
<dbReference type="GO" id="GO:0005789">
    <property type="term" value="C:endoplasmic reticulum membrane"/>
    <property type="evidence" value="ECO:0007669"/>
    <property type="project" value="UniProtKB-SubCell"/>
</dbReference>
<sequence length="225" mass="25091">MPSGVMYKFFLKVFSLAVLLVVFSAVIDRPENWVFDPKKLQEIAKRGIAHAQNKHGLNATAHEVISAVVSHVLQEYPAYTQNTGHWILNNAGGAMGSMTVLHSSLSEYLIVFGTAVGTEGHTGRYPWAEDYFTIIYGEQWAALPSATSAEVYRPGDQHFLPRRVAKQYRMPGPCFALEYARGNIPSMLLFGFADLFTSTLDFVTFYDTVMGSAGQMIQNALRWKI</sequence>
<dbReference type="AlphaFoldDB" id="G0TTE3"/>
<evidence type="ECO:0000256" key="2">
    <source>
        <dbReference type="ARBA" id="ARBA00007141"/>
    </source>
</evidence>
<evidence type="ECO:0000313" key="8">
    <source>
        <dbReference type="EMBL" id="CCC47224.1"/>
    </source>
</evidence>
<evidence type="ECO:0000256" key="5">
    <source>
        <dbReference type="ARBA" id="ARBA00022989"/>
    </source>
</evidence>
<protein>
    <submittedName>
        <fullName evidence="8">Putative C-8 sterol isomerase</fullName>
    </submittedName>
</protein>
<evidence type="ECO:0000256" key="7">
    <source>
        <dbReference type="RuleBase" id="RU368083"/>
    </source>
</evidence>
<dbReference type="VEuPathDB" id="TriTrypDB:TvY486_0304000"/>
<reference evidence="8" key="1">
    <citation type="journal article" date="2012" name="Proc. Natl. Acad. Sci. U.S.A.">
        <title>Antigenic diversity is generated by distinct evolutionary mechanisms in African trypanosome species.</title>
        <authorList>
            <person name="Jackson A.P."/>
            <person name="Berry A."/>
            <person name="Aslett M."/>
            <person name="Allison H.C."/>
            <person name="Burton P."/>
            <person name="Vavrova-Anderson J."/>
            <person name="Brown R."/>
            <person name="Browne H."/>
            <person name="Corton N."/>
            <person name="Hauser H."/>
            <person name="Gamble J."/>
            <person name="Gilderthorp R."/>
            <person name="Marcello L."/>
            <person name="McQuillan J."/>
            <person name="Otto T.D."/>
            <person name="Quail M.A."/>
            <person name="Sanders M.J."/>
            <person name="van Tonder A."/>
            <person name="Ginger M.L."/>
            <person name="Field M.C."/>
            <person name="Barry J.D."/>
            <person name="Hertz-Fowler C."/>
            <person name="Berriman M."/>
        </authorList>
    </citation>
    <scope>NUCLEOTIDE SEQUENCE</scope>
    <source>
        <strain evidence="8">Y486</strain>
    </source>
</reference>